<dbReference type="AlphaFoldDB" id="A0A955HWT9"/>
<evidence type="ECO:0000313" key="2">
    <source>
        <dbReference type="EMBL" id="MCA9374845.1"/>
    </source>
</evidence>
<reference evidence="2" key="2">
    <citation type="journal article" date="2021" name="Microbiome">
        <title>Successional dynamics and alternative stable states in a saline activated sludge microbial community over 9 years.</title>
        <authorList>
            <person name="Wang Y."/>
            <person name="Ye J."/>
            <person name="Ju F."/>
            <person name="Liu L."/>
            <person name="Boyd J.A."/>
            <person name="Deng Y."/>
            <person name="Parks D.H."/>
            <person name="Jiang X."/>
            <person name="Yin X."/>
            <person name="Woodcroft B.J."/>
            <person name="Tyson G.W."/>
            <person name="Hugenholtz P."/>
            <person name="Polz M.F."/>
            <person name="Zhang T."/>
        </authorList>
    </citation>
    <scope>NUCLEOTIDE SEQUENCE</scope>
    <source>
        <strain evidence="2">HKST-UBA16</strain>
    </source>
</reference>
<organism evidence="2 3">
    <name type="scientific">Candidatus Dojkabacteria bacterium</name>
    <dbReference type="NCBI Taxonomy" id="2099670"/>
    <lineage>
        <taxon>Bacteria</taxon>
        <taxon>Candidatus Dojkabacteria</taxon>
    </lineage>
</organism>
<dbReference type="Pfam" id="PF18895">
    <property type="entry name" value="T4SS_pilin"/>
    <property type="match status" value="1"/>
</dbReference>
<dbReference type="Proteomes" id="UP000748332">
    <property type="component" value="Unassembled WGS sequence"/>
</dbReference>
<dbReference type="EMBL" id="JAGQLM010000031">
    <property type="protein sequence ID" value="MCA9374845.1"/>
    <property type="molecule type" value="Genomic_DNA"/>
</dbReference>
<protein>
    <submittedName>
        <fullName evidence="2">Uncharacterized protein</fullName>
    </submittedName>
</protein>
<reference evidence="2" key="1">
    <citation type="submission" date="2020-04" db="EMBL/GenBank/DDBJ databases">
        <authorList>
            <person name="Zhang T."/>
        </authorList>
    </citation>
    <scope>NUCLEOTIDE SEQUENCE</scope>
    <source>
        <strain evidence="2">HKST-UBA16</strain>
    </source>
</reference>
<proteinExistence type="predicted"/>
<comment type="caution">
    <text evidence="2">The sequence shown here is derived from an EMBL/GenBank/DDBJ whole genome shotgun (WGS) entry which is preliminary data.</text>
</comment>
<keyword evidence="1" id="KW-1133">Transmembrane helix</keyword>
<keyword evidence="1" id="KW-0812">Transmembrane</keyword>
<dbReference type="InterPro" id="IPR043993">
    <property type="entry name" value="T4SS_pilin"/>
</dbReference>
<evidence type="ECO:0000313" key="3">
    <source>
        <dbReference type="Proteomes" id="UP000748332"/>
    </source>
</evidence>
<accession>A0A955HWT9</accession>
<name>A0A955HWT9_9BACT</name>
<keyword evidence="1" id="KW-0472">Membrane</keyword>
<sequence>MINLAISFAALLAVVFLVKAGFDYIVSGGDGDKADKAQKSIIYTLLGLVLAFVSPLIIRFILASVLSTS</sequence>
<evidence type="ECO:0000256" key="1">
    <source>
        <dbReference type="SAM" id="Phobius"/>
    </source>
</evidence>
<gene>
    <name evidence="2" type="ORF">KC622_00780</name>
</gene>
<feature type="transmembrane region" description="Helical" evidence="1">
    <location>
        <begin position="40"/>
        <end position="62"/>
    </location>
</feature>